<feature type="chain" id="PRO_5038308171" evidence="1">
    <location>
        <begin position="21"/>
        <end position="92"/>
    </location>
</feature>
<dbReference type="Proteomes" id="UP000525686">
    <property type="component" value="Unassembled WGS sequence"/>
</dbReference>
<name>A0A5P0YXW2_9ACTN</name>
<feature type="signal peptide" evidence="1">
    <location>
        <begin position="1"/>
        <end position="20"/>
    </location>
</feature>
<evidence type="ECO:0000313" key="5">
    <source>
        <dbReference type="Proteomes" id="UP000320857"/>
    </source>
</evidence>
<evidence type="ECO:0000313" key="6">
    <source>
        <dbReference type="Proteomes" id="UP000517765"/>
    </source>
</evidence>
<dbReference type="EMBL" id="JABJWZ010000133">
    <property type="protein sequence ID" value="MBB1254713.1"/>
    <property type="molecule type" value="Genomic_DNA"/>
</dbReference>
<keyword evidence="1" id="KW-0732">Signal</keyword>
<dbReference type="RefSeq" id="WP_143651308.1">
    <property type="nucleotide sequence ID" value="NZ_JABJWZ010000133.1"/>
</dbReference>
<evidence type="ECO:0000256" key="1">
    <source>
        <dbReference type="SAM" id="SignalP"/>
    </source>
</evidence>
<dbReference type="Proteomes" id="UP000517765">
    <property type="component" value="Unassembled WGS sequence"/>
</dbReference>
<dbReference type="AlphaFoldDB" id="A0A5P0YXW2"/>
<evidence type="ECO:0000313" key="3">
    <source>
        <dbReference type="EMBL" id="MBB1260127.1"/>
    </source>
</evidence>
<reference evidence="6 7" key="2">
    <citation type="submission" date="2020-05" db="EMBL/GenBank/DDBJ databases">
        <title>Classification of alakaliphilic streptomycetes isolated from an alkaline soil next to Lonar Crater, India and a proposal for the recognition of Streptomyces alkaliterrae sp. nov.</title>
        <authorList>
            <person name="Golinska P."/>
        </authorList>
    </citation>
    <scope>NUCLEOTIDE SEQUENCE [LARGE SCALE GENOMIC DNA]</scope>
    <source>
        <strain evidence="7">OF3</strain>
        <strain evidence="6">OF8</strain>
    </source>
</reference>
<evidence type="ECO:0000313" key="2">
    <source>
        <dbReference type="EMBL" id="MBB1254713.1"/>
    </source>
</evidence>
<reference evidence="2" key="3">
    <citation type="journal article" name="Syst. Appl. Microbiol.">
        <title>Streptomyces alkaliterrae sp. nov., isolated from an alkaline soil, and emended descriptions of Streptomyces alkaliphilus, Streptomyces calidiresistens and Streptomyces durbertensis.</title>
        <authorList>
            <person name="Swiecimska M."/>
            <person name="Golinska P."/>
            <person name="Nouioui I."/>
            <person name="Wypij M."/>
            <person name="Rai M."/>
            <person name="Sangal V."/>
            <person name="Goodfellow M."/>
        </authorList>
    </citation>
    <scope>NUCLEOTIDE SEQUENCE</scope>
    <source>
        <strain evidence="2">OF3</strain>
        <strain evidence="3">OF8</strain>
    </source>
</reference>
<gene>
    <name evidence="4" type="ORF">FNX44_025405</name>
    <name evidence="2" type="ORF">H3146_15275</name>
    <name evidence="3" type="ORF">H3147_14975</name>
</gene>
<accession>A0A5P0YXW2</accession>
<evidence type="ECO:0000313" key="7">
    <source>
        <dbReference type="Proteomes" id="UP000525686"/>
    </source>
</evidence>
<protein>
    <submittedName>
        <fullName evidence="4">Uncharacterized protein</fullName>
    </submittedName>
</protein>
<reference evidence="4 5" key="1">
    <citation type="submission" date="2019-10" db="EMBL/GenBank/DDBJ databases">
        <title>Streptomyces sp. nov., a novel actinobacterium isolated from alkaline environment.</title>
        <authorList>
            <person name="Golinska P."/>
        </authorList>
    </citation>
    <scope>NUCLEOTIDE SEQUENCE [LARGE SCALE GENOMIC DNA]</scope>
    <source>
        <strain evidence="4 5">OF1</strain>
    </source>
</reference>
<proteinExistence type="predicted"/>
<keyword evidence="5" id="KW-1185">Reference proteome</keyword>
<sequence length="92" mass="9843">MTSTVRAVIGLLCAVGLVLAAPLTAVAGQASQPAAHAGAELQRGYQGPFATFEQCHSENVRWGRTHIVNECFYWGGSGAPRGWYFYVFGPRG</sequence>
<dbReference type="EMBL" id="JABJXA010000081">
    <property type="protein sequence ID" value="MBB1260127.1"/>
    <property type="molecule type" value="Genomic_DNA"/>
</dbReference>
<dbReference type="EMBL" id="VJYK02000440">
    <property type="protein sequence ID" value="MQS05124.1"/>
    <property type="molecule type" value="Genomic_DNA"/>
</dbReference>
<dbReference type="Proteomes" id="UP000320857">
    <property type="component" value="Unassembled WGS sequence"/>
</dbReference>
<organism evidence="4 5">
    <name type="scientific">Streptomyces alkaliterrae</name>
    <dbReference type="NCBI Taxonomy" id="2213162"/>
    <lineage>
        <taxon>Bacteria</taxon>
        <taxon>Bacillati</taxon>
        <taxon>Actinomycetota</taxon>
        <taxon>Actinomycetes</taxon>
        <taxon>Kitasatosporales</taxon>
        <taxon>Streptomycetaceae</taxon>
        <taxon>Streptomyces</taxon>
    </lineage>
</organism>
<evidence type="ECO:0000313" key="4">
    <source>
        <dbReference type="EMBL" id="MQS05124.1"/>
    </source>
</evidence>
<dbReference type="OrthoDB" id="5197463at2"/>
<comment type="caution">
    <text evidence="4">The sequence shown here is derived from an EMBL/GenBank/DDBJ whole genome shotgun (WGS) entry which is preliminary data.</text>
</comment>